<name>A0A542EUG9_9ACTN</name>
<evidence type="ECO:0000313" key="1">
    <source>
        <dbReference type="EMBL" id="TQJ18814.1"/>
    </source>
</evidence>
<sequence length="309" mass="33721">MSSTIPVNGARLPGNFRQSRAMGEVSERFWAKLPDGSRDALVNGLSQSELQSVLLDVTRERAAKVKPARLLERWKQDRFVRPSTVDPRELVKTQQRLWELLPEKFAGVQLSPLAPLGTCSAVAPINQHQIVSTIRGTEVASDPTNELAIEAAVRRRAGQDRVHLAACQRVVRAQPFDTPGFSAHFELFVLVSSARDTGSCRTEAELLIDHLGFWHAVLGDKAGLTFTAFKESALRDRIEDTVRPALGVPFTEDTERTKSATYYAGTGLGIGNGIGDGGFTTWTADLLGDAKERCLTSCIATEFLTASEA</sequence>
<protein>
    <submittedName>
        <fullName evidence="1">Uncharacterized protein</fullName>
    </submittedName>
</protein>
<comment type="caution">
    <text evidence="1">The sequence shown here is derived from an EMBL/GenBank/DDBJ whole genome shotgun (WGS) entry which is preliminary data.</text>
</comment>
<dbReference type="AlphaFoldDB" id="A0A542EUG9"/>
<dbReference type="Proteomes" id="UP000316298">
    <property type="component" value="Unassembled WGS sequence"/>
</dbReference>
<keyword evidence="2" id="KW-1185">Reference proteome</keyword>
<proteinExistence type="predicted"/>
<evidence type="ECO:0000313" key="2">
    <source>
        <dbReference type="Proteomes" id="UP000316298"/>
    </source>
</evidence>
<organism evidence="1 2">
    <name type="scientific">Kribbella jejuensis</name>
    <dbReference type="NCBI Taxonomy" id="236068"/>
    <lineage>
        <taxon>Bacteria</taxon>
        <taxon>Bacillati</taxon>
        <taxon>Actinomycetota</taxon>
        <taxon>Actinomycetes</taxon>
        <taxon>Propionibacteriales</taxon>
        <taxon>Kribbellaceae</taxon>
        <taxon>Kribbella</taxon>
    </lineage>
</organism>
<dbReference type="EMBL" id="VFMM01000001">
    <property type="protein sequence ID" value="TQJ18814.1"/>
    <property type="molecule type" value="Genomic_DNA"/>
</dbReference>
<reference evidence="1 2" key="1">
    <citation type="submission" date="2019-06" db="EMBL/GenBank/DDBJ databases">
        <title>Sequencing the genomes of 1000 actinobacteria strains.</title>
        <authorList>
            <person name="Klenk H.-P."/>
        </authorList>
    </citation>
    <scope>NUCLEOTIDE SEQUENCE [LARGE SCALE GENOMIC DNA]</scope>
    <source>
        <strain evidence="1 2">DSM 17305</strain>
    </source>
</reference>
<accession>A0A542EUG9</accession>
<gene>
    <name evidence="1" type="ORF">FB475_2967</name>
</gene>